<feature type="region of interest" description="Disordered" evidence="1">
    <location>
        <begin position="182"/>
        <end position="206"/>
    </location>
</feature>
<keyword evidence="4" id="KW-1185">Reference proteome</keyword>
<feature type="compositionally biased region" description="Polar residues" evidence="1">
    <location>
        <begin position="1"/>
        <end position="21"/>
    </location>
</feature>
<evidence type="ECO:0000313" key="4">
    <source>
        <dbReference type="Proteomes" id="UP000759537"/>
    </source>
</evidence>
<feature type="compositionally biased region" description="Polar residues" evidence="1">
    <location>
        <begin position="104"/>
        <end position="116"/>
    </location>
</feature>
<feature type="region of interest" description="Disordered" evidence="1">
    <location>
        <begin position="84"/>
        <end position="116"/>
    </location>
</feature>
<dbReference type="OrthoDB" id="3168838at2759"/>
<dbReference type="AlphaFoldDB" id="A0A9P5MVH1"/>
<dbReference type="EMBL" id="WHVB01000126">
    <property type="protein sequence ID" value="KAF8461475.1"/>
    <property type="molecule type" value="Genomic_DNA"/>
</dbReference>
<feature type="region of interest" description="Disordered" evidence="1">
    <location>
        <begin position="1"/>
        <end position="29"/>
    </location>
</feature>
<evidence type="ECO:0000313" key="2">
    <source>
        <dbReference type="EMBL" id="KAF8461475.1"/>
    </source>
</evidence>
<feature type="compositionally biased region" description="Polar residues" evidence="1">
    <location>
        <begin position="187"/>
        <end position="203"/>
    </location>
</feature>
<proteinExistence type="predicted"/>
<dbReference type="EMBL" id="WHVB01000009">
    <property type="protein sequence ID" value="KAF8479576.1"/>
    <property type="molecule type" value="Genomic_DNA"/>
</dbReference>
<dbReference type="Proteomes" id="UP000759537">
    <property type="component" value="Unassembled WGS sequence"/>
</dbReference>
<accession>A0A9P5MVH1</accession>
<name>A0A9P5MVH1_9AGAM</name>
<protein>
    <submittedName>
        <fullName evidence="3">Uncharacterized protein</fullName>
    </submittedName>
</protein>
<reference evidence="3" key="2">
    <citation type="journal article" date="2020" name="Nat. Commun.">
        <title>Large-scale genome sequencing of mycorrhizal fungi provides insights into the early evolution of symbiotic traits.</title>
        <authorList>
            <person name="Miyauchi S."/>
            <person name="Kiss E."/>
            <person name="Kuo A."/>
            <person name="Drula E."/>
            <person name="Kohler A."/>
            <person name="Sanchez-Garcia M."/>
            <person name="Morin E."/>
            <person name="Andreopoulos B."/>
            <person name="Barry K.W."/>
            <person name="Bonito G."/>
            <person name="Buee M."/>
            <person name="Carver A."/>
            <person name="Chen C."/>
            <person name="Cichocki N."/>
            <person name="Clum A."/>
            <person name="Culley D."/>
            <person name="Crous P.W."/>
            <person name="Fauchery L."/>
            <person name="Girlanda M."/>
            <person name="Hayes R.D."/>
            <person name="Keri Z."/>
            <person name="LaButti K."/>
            <person name="Lipzen A."/>
            <person name="Lombard V."/>
            <person name="Magnuson J."/>
            <person name="Maillard F."/>
            <person name="Murat C."/>
            <person name="Nolan M."/>
            <person name="Ohm R.A."/>
            <person name="Pangilinan J."/>
            <person name="Pereira M.F."/>
            <person name="Perotto S."/>
            <person name="Peter M."/>
            <person name="Pfister S."/>
            <person name="Riley R."/>
            <person name="Sitrit Y."/>
            <person name="Stielow J.B."/>
            <person name="Szollosi G."/>
            <person name="Zifcakova L."/>
            <person name="Stursova M."/>
            <person name="Spatafora J.W."/>
            <person name="Tedersoo L."/>
            <person name="Vaario L.M."/>
            <person name="Yamada A."/>
            <person name="Yan M."/>
            <person name="Wang P."/>
            <person name="Xu J."/>
            <person name="Bruns T."/>
            <person name="Baldrian P."/>
            <person name="Vilgalys R."/>
            <person name="Dunand C."/>
            <person name="Henrissat B."/>
            <person name="Grigoriev I.V."/>
            <person name="Hibbett D."/>
            <person name="Nagy L.G."/>
            <person name="Martin F.M."/>
        </authorList>
    </citation>
    <scope>NUCLEOTIDE SEQUENCE</scope>
    <source>
        <strain evidence="3">Prilba</strain>
    </source>
</reference>
<reference evidence="3" key="1">
    <citation type="submission" date="2019-10" db="EMBL/GenBank/DDBJ databases">
        <authorList>
            <consortium name="DOE Joint Genome Institute"/>
            <person name="Kuo A."/>
            <person name="Miyauchi S."/>
            <person name="Kiss E."/>
            <person name="Drula E."/>
            <person name="Kohler A."/>
            <person name="Sanchez-Garcia M."/>
            <person name="Andreopoulos B."/>
            <person name="Barry K.W."/>
            <person name="Bonito G."/>
            <person name="Buee M."/>
            <person name="Carver A."/>
            <person name="Chen C."/>
            <person name="Cichocki N."/>
            <person name="Clum A."/>
            <person name="Culley D."/>
            <person name="Crous P.W."/>
            <person name="Fauchery L."/>
            <person name="Girlanda M."/>
            <person name="Hayes R."/>
            <person name="Keri Z."/>
            <person name="LaButti K."/>
            <person name="Lipzen A."/>
            <person name="Lombard V."/>
            <person name="Magnuson J."/>
            <person name="Maillard F."/>
            <person name="Morin E."/>
            <person name="Murat C."/>
            <person name="Nolan M."/>
            <person name="Ohm R."/>
            <person name="Pangilinan J."/>
            <person name="Pereira M."/>
            <person name="Perotto S."/>
            <person name="Peter M."/>
            <person name="Riley R."/>
            <person name="Sitrit Y."/>
            <person name="Stielow B."/>
            <person name="Szollosi G."/>
            <person name="Zifcakova L."/>
            <person name="Stursova M."/>
            <person name="Spatafora J.W."/>
            <person name="Tedersoo L."/>
            <person name="Vaario L.-M."/>
            <person name="Yamada A."/>
            <person name="Yan M."/>
            <person name="Wang P."/>
            <person name="Xu J."/>
            <person name="Bruns T."/>
            <person name="Baldrian P."/>
            <person name="Vilgalys R."/>
            <person name="Henrissat B."/>
            <person name="Grigoriev I.V."/>
            <person name="Hibbett D."/>
            <person name="Nagy L.G."/>
            <person name="Martin F.M."/>
        </authorList>
    </citation>
    <scope>NUCLEOTIDE SEQUENCE</scope>
    <source>
        <strain evidence="3">Prilba</strain>
    </source>
</reference>
<evidence type="ECO:0000313" key="3">
    <source>
        <dbReference type="EMBL" id="KAF8479576.1"/>
    </source>
</evidence>
<sequence length="310" mass="33456">MVPSNSAFCESNSNTTLSDSPDTVDFDPHTSISSVTVELSYTSDDSPALSPKHTTESELRPAAEVFGFLLEKRRSITMNRELALSAPSPDPNSLTGHVHDGLATPSNAKHSSSLLNDSRPAEVAAWVDTPSTVGSILVDPPHTATILNHTRIPVLHGRLHEGSNTELSTAMAITTRASRIPRERRNLQNPSGRRASTSDTFLSPVSPMEPIKSTLAPAYHNGVLLSATNAANRPHLPPKEDGTLAPVSMQDAHRRSASYGSRRPPIPGIWDAGLDSIRKARVRGLKSDKENIISTFERAGMRMLTSFTSM</sequence>
<gene>
    <name evidence="3" type="ORF">DFH94DRAFT_488499</name>
    <name evidence="2" type="ORF">DFH94DRAFT_85889</name>
</gene>
<organism evidence="3 4">
    <name type="scientific">Russula ochroleuca</name>
    <dbReference type="NCBI Taxonomy" id="152965"/>
    <lineage>
        <taxon>Eukaryota</taxon>
        <taxon>Fungi</taxon>
        <taxon>Dikarya</taxon>
        <taxon>Basidiomycota</taxon>
        <taxon>Agaricomycotina</taxon>
        <taxon>Agaricomycetes</taxon>
        <taxon>Russulales</taxon>
        <taxon>Russulaceae</taxon>
        <taxon>Russula</taxon>
    </lineage>
</organism>
<comment type="caution">
    <text evidence="3">The sequence shown here is derived from an EMBL/GenBank/DDBJ whole genome shotgun (WGS) entry which is preliminary data.</text>
</comment>
<evidence type="ECO:0000256" key="1">
    <source>
        <dbReference type="SAM" id="MobiDB-lite"/>
    </source>
</evidence>